<name>A0A6J5WEZ2_PRUAR</name>
<evidence type="ECO:0000313" key="2">
    <source>
        <dbReference type="Proteomes" id="UP000507245"/>
    </source>
</evidence>
<gene>
    <name evidence="1" type="ORF">ORAREDHAP_LOCUS9960</name>
</gene>
<organism evidence="1 2">
    <name type="scientific">Prunus armeniaca</name>
    <name type="common">Apricot</name>
    <name type="synonym">Armeniaca vulgaris</name>
    <dbReference type="NCBI Taxonomy" id="36596"/>
    <lineage>
        <taxon>Eukaryota</taxon>
        <taxon>Viridiplantae</taxon>
        <taxon>Streptophyta</taxon>
        <taxon>Embryophyta</taxon>
        <taxon>Tracheophyta</taxon>
        <taxon>Spermatophyta</taxon>
        <taxon>Magnoliopsida</taxon>
        <taxon>eudicotyledons</taxon>
        <taxon>Gunneridae</taxon>
        <taxon>Pentapetalae</taxon>
        <taxon>rosids</taxon>
        <taxon>fabids</taxon>
        <taxon>Rosales</taxon>
        <taxon>Rosaceae</taxon>
        <taxon>Amygdaloideae</taxon>
        <taxon>Amygdaleae</taxon>
        <taxon>Prunus</taxon>
    </lineage>
</organism>
<keyword evidence="2" id="KW-1185">Reference proteome</keyword>
<dbReference type="AlphaFoldDB" id="A0A6J5WEZ2"/>
<protein>
    <submittedName>
        <fullName evidence="1">Uncharacterized protein</fullName>
    </submittedName>
</protein>
<sequence length="74" mass="8227">MGNLVNWEVIHELLLSFAEAGANVLRLKGGIVHVTLDNYEPDTHIEDDERGEPHHNWVDEVVRSEGRVGVVGAD</sequence>
<reference evidence="2" key="1">
    <citation type="journal article" date="2020" name="Genome Biol.">
        <title>Gamete binning: chromosome-level and haplotype-resolved genome assembly enabled by high-throughput single-cell sequencing of gamete genomes.</title>
        <authorList>
            <person name="Campoy J.A."/>
            <person name="Sun H."/>
            <person name="Goel M."/>
            <person name="Jiao W.-B."/>
            <person name="Folz-Donahue K."/>
            <person name="Wang N."/>
            <person name="Rubio M."/>
            <person name="Liu C."/>
            <person name="Kukat C."/>
            <person name="Ruiz D."/>
            <person name="Huettel B."/>
            <person name="Schneeberger K."/>
        </authorList>
    </citation>
    <scope>NUCLEOTIDE SEQUENCE [LARGE SCALE GENOMIC DNA]</scope>
    <source>
        <strain evidence="2">cv. Rojo Pasion</strain>
    </source>
</reference>
<dbReference type="Proteomes" id="UP000507245">
    <property type="component" value="Unassembled WGS sequence"/>
</dbReference>
<dbReference type="EMBL" id="CAEKKB010000001">
    <property type="protein sequence ID" value="CAB4297914.1"/>
    <property type="molecule type" value="Genomic_DNA"/>
</dbReference>
<proteinExistence type="predicted"/>
<evidence type="ECO:0000313" key="1">
    <source>
        <dbReference type="EMBL" id="CAB4297914.1"/>
    </source>
</evidence>
<accession>A0A6J5WEZ2</accession>